<name>A0AA88TD83_9TELE</name>
<comment type="caution">
    <text evidence="2">The sequence shown here is derived from an EMBL/GenBank/DDBJ whole genome shotgun (WGS) entry which is preliminary data.</text>
</comment>
<evidence type="ECO:0000313" key="2">
    <source>
        <dbReference type="EMBL" id="KAK2872268.1"/>
    </source>
</evidence>
<feature type="compositionally biased region" description="Low complexity" evidence="1">
    <location>
        <begin position="116"/>
        <end position="131"/>
    </location>
</feature>
<protein>
    <submittedName>
        <fullName evidence="2">Uncharacterized protein</fullName>
    </submittedName>
</protein>
<keyword evidence="3" id="KW-1185">Reference proteome</keyword>
<evidence type="ECO:0000256" key="1">
    <source>
        <dbReference type="SAM" id="MobiDB-lite"/>
    </source>
</evidence>
<organism evidence="2 3">
    <name type="scientific">Cirrhinus molitorella</name>
    <name type="common">mud carp</name>
    <dbReference type="NCBI Taxonomy" id="172907"/>
    <lineage>
        <taxon>Eukaryota</taxon>
        <taxon>Metazoa</taxon>
        <taxon>Chordata</taxon>
        <taxon>Craniata</taxon>
        <taxon>Vertebrata</taxon>
        <taxon>Euteleostomi</taxon>
        <taxon>Actinopterygii</taxon>
        <taxon>Neopterygii</taxon>
        <taxon>Teleostei</taxon>
        <taxon>Ostariophysi</taxon>
        <taxon>Cypriniformes</taxon>
        <taxon>Cyprinidae</taxon>
        <taxon>Labeoninae</taxon>
        <taxon>Labeonini</taxon>
        <taxon>Cirrhinus</taxon>
    </lineage>
</organism>
<evidence type="ECO:0000313" key="3">
    <source>
        <dbReference type="Proteomes" id="UP001187343"/>
    </source>
</evidence>
<gene>
    <name evidence="2" type="ORF">Q8A67_022165</name>
</gene>
<accession>A0AA88TD83</accession>
<dbReference type="Proteomes" id="UP001187343">
    <property type="component" value="Unassembled WGS sequence"/>
</dbReference>
<proteinExistence type="predicted"/>
<dbReference type="AlphaFoldDB" id="A0AA88TD83"/>
<dbReference type="EMBL" id="JAUYZG010000022">
    <property type="protein sequence ID" value="KAK2872268.1"/>
    <property type="molecule type" value="Genomic_DNA"/>
</dbReference>
<feature type="region of interest" description="Disordered" evidence="1">
    <location>
        <begin position="112"/>
        <end position="131"/>
    </location>
</feature>
<reference evidence="2" key="1">
    <citation type="submission" date="2023-08" db="EMBL/GenBank/DDBJ databases">
        <title>Chromosome-level Genome Assembly of mud carp (Cirrhinus molitorella).</title>
        <authorList>
            <person name="Liu H."/>
        </authorList>
    </citation>
    <scope>NUCLEOTIDE SEQUENCE</scope>
    <source>
        <strain evidence="2">Prfri</strain>
        <tissue evidence="2">Muscle</tissue>
    </source>
</reference>
<sequence length="131" mass="14225">MNLMNCFPLPCIPLRCILEEGCMHSGVKKRRSKQYAVLSDGNGFSHHLCFKWFAPLFSQPTLNESSCSSLIGRSGSIPRDCRAESCRGLTSFTETSVCLSAFPFTGSPNHFRPHGSPASSPPLLSISSASL</sequence>